<proteinExistence type="predicted"/>
<keyword evidence="1" id="KW-1133">Transmembrane helix</keyword>
<accession>A0A1G9V983</accession>
<gene>
    <name evidence="2" type="ORF">SAMN04489726_2904</name>
</gene>
<dbReference type="EMBL" id="LT629701">
    <property type="protein sequence ID" value="SDM68626.1"/>
    <property type="molecule type" value="Genomic_DNA"/>
</dbReference>
<dbReference type="Proteomes" id="UP000183376">
    <property type="component" value="Chromosome I"/>
</dbReference>
<name>A0A1G9V983_ALLAB</name>
<keyword evidence="1" id="KW-0812">Transmembrane</keyword>
<dbReference type="eggNOG" id="ENOG50346Q8">
    <property type="taxonomic scope" value="Bacteria"/>
</dbReference>
<evidence type="ECO:0000313" key="3">
    <source>
        <dbReference type="Proteomes" id="UP000183376"/>
    </source>
</evidence>
<protein>
    <submittedName>
        <fullName evidence="2">Uncharacterized protein</fullName>
    </submittedName>
</protein>
<organism evidence="2 3">
    <name type="scientific">Allokutzneria albata</name>
    <name type="common">Kibdelosporangium albatum</name>
    <dbReference type="NCBI Taxonomy" id="211114"/>
    <lineage>
        <taxon>Bacteria</taxon>
        <taxon>Bacillati</taxon>
        <taxon>Actinomycetota</taxon>
        <taxon>Actinomycetes</taxon>
        <taxon>Pseudonocardiales</taxon>
        <taxon>Pseudonocardiaceae</taxon>
        <taxon>Allokutzneria</taxon>
    </lineage>
</organism>
<feature type="transmembrane region" description="Helical" evidence="1">
    <location>
        <begin position="40"/>
        <end position="61"/>
    </location>
</feature>
<sequence>MVGSVLAGLLALLAAGLLVWFAVADMLANSTPEPWPDVVRMNVIGGFTAAGLLVIAAVFTFARMVAGAWTLGVASLFFVIMNIIAPLLRGESVSAHLSFLFGFHKTTGVAIGLATIVCALTAIVAAVAAVAKQP</sequence>
<reference evidence="2 3" key="1">
    <citation type="submission" date="2016-10" db="EMBL/GenBank/DDBJ databases">
        <authorList>
            <person name="de Groot N.N."/>
        </authorList>
    </citation>
    <scope>NUCLEOTIDE SEQUENCE [LARGE SCALE GENOMIC DNA]</scope>
    <source>
        <strain evidence="2 3">DSM 44149</strain>
    </source>
</reference>
<keyword evidence="1" id="KW-0472">Membrane</keyword>
<feature type="transmembrane region" description="Helical" evidence="1">
    <location>
        <begin position="68"/>
        <end position="88"/>
    </location>
</feature>
<evidence type="ECO:0000313" key="2">
    <source>
        <dbReference type="EMBL" id="SDM68626.1"/>
    </source>
</evidence>
<dbReference type="AlphaFoldDB" id="A0A1G9V983"/>
<evidence type="ECO:0000256" key="1">
    <source>
        <dbReference type="SAM" id="Phobius"/>
    </source>
</evidence>
<feature type="transmembrane region" description="Helical" evidence="1">
    <location>
        <begin position="108"/>
        <end position="131"/>
    </location>
</feature>
<keyword evidence="3" id="KW-1185">Reference proteome</keyword>